<sequence>MVSSAAHGNVIGSKIDYLRECIARKDHLRIELPKNYRDGPIAGDCRFHITGFSEWQIDGTERCAPCALLCWNEWSKLGCHTFGLILCNIRKDIVKFYSQLGRNKAPSIWSQHETIQRSVPVSSSGSSCVFKAVRSGSMYTSRRKPGMQVSRSATTVAVVVTSLKMDQYEGESWRPENREGSIFFPAEGWRRGEPELRPEVGRCVLRRTAGMYRLEEKLRGHALVGTVEGSRPPVSPTQVVAALEAQCGVRRDDVMVEVCSPLADFLVRFRSGDDCTRMLIYHSRKLTVGGETIQFCWWHRGMGGEESSMKFLTRLSFDGLPQEAWEVEFVTNLVNSLGGDLVKILKPTDRCFVVVEAWMKNPNKLPKLYEVELPEPELRQDYPTSDSDVPISPPSSRLKDEKPTVVHFLKIHVLKVIDHIPILTELPPTYDYDEESNSARCHTFTCYLGTIDGAERAYIGGGHGFAGPGSDGRAGALFRM</sequence>
<reference evidence="2" key="1">
    <citation type="submission" date="2015-06" db="UniProtKB">
        <authorList>
            <consortium name="EnsemblPlants"/>
        </authorList>
    </citation>
    <scope>IDENTIFICATION</scope>
</reference>
<dbReference type="EnsemblPlants" id="EMT10771">
    <property type="protein sequence ID" value="EMT10771"/>
    <property type="gene ID" value="F775_22723"/>
</dbReference>
<evidence type="ECO:0000313" key="2">
    <source>
        <dbReference type="EnsemblPlants" id="EMT10771"/>
    </source>
</evidence>
<dbReference type="AlphaFoldDB" id="M8B9W9"/>
<evidence type="ECO:0008006" key="3">
    <source>
        <dbReference type="Google" id="ProtNLM"/>
    </source>
</evidence>
<name>M8B9W9_AEGTA</name>
<protein>
    <recommendedName>
        <fullName evidence="3">DUF4283 domain-containing protein</fullName>
    </recommendedName>
</protein>
<evidence type="ECO:0000256" key="1">
    <source>
        <dbReference type="SAM" id="MobiDB-lite"/>
    </source>
</evidence>
<feature type="compositionally biased region" description="Low complexity" evidence="1">
    <location>
        <begin position="383"/>
        <end position="396"/>
    </location>
</feature>
<dbReference type="InterPro" id="IPR053253">
    <property type="entry name" value="Sex_diff_modulator"/>
</dbReference>
<dbReference type="PANTHER" id="PTHR33087">
    <property type="entry name" value="OS07G0539200 PROTEIN"/>
    <property type="match status" value="1"/>
</dbReference>
<dbReference type="PANTHER" id="PTHR33087:SF46">
    <property type="entry name" value="OS07G0539200 PROTEIN"/>
    <property type="match status" value="1"/>
</dbReference>
<organism evidence="2">
    <name type="scientific">Aegilops tauschii</name>
    <name type="common">Tausch's goatgrass</name>
    <name type="synonym">Aegilops squarrosa</name>
    <dbReference type="NCBI Taxonomy" id="37682"/>
    <lineage>
        <taxon>Eukaryota</taxon>
        <taxon>Viridiplantae</taxon>
        <taxon>Streptophyta</taxon>
        <taxon>Embryophyta</taxon>
        <taxon>Tracheophyta</taxon>
        <taxon>Spermatophyta</taxon>
        <taxon>Magnoliopsida</taxon>
        <taxon>Liliopsida</taxon>
        <taxon>Poales</taxon>
        <taxon>Poaceae</taxon>
        <taxon>BOP clade</taxon>
        <taxon>Pooideae</taxon>
        <taxon>Triticodae</taxon>
        <taxon>Triticeae</taxon>
        <taxon>Triticinae</taxon>
        <taxon>Aegilops</taxon>
    </lineage>
</organism>
<proteinExistence type="predicted"/>
<feature type="region of interest" description="Disordered" evidence="1">
    <location>
        <begin position="378"/>
        <end position="398"/>
    </location>
</feature>
<accession>M8B9W9</accession>